<dbReference type="InterPro" id="IPR019783">
    <property type="entry name" value="SDO1/SBDS_N"/>
</dbReference>
<sequence length="103" mass="11511">MVKETYQAVYKSDESKDLFVYVEDTELLNKWKHDSTIPLAQVVQAFEIYETENGSHTGKATAASKSTISNALGTDDLDKAIKKIITEGELVKAPTFNERVKDI</sequence>
<keyword evidence="3" id="KW-1185">Reference proteome</keyword>
<dbReference type="SUPFAM" id="SSF89895">
    <property type="entry name" value="FYSH domain"/>
    <property type="match status" value="1"/>
</dbReference>
<feature type="domain" description="Ribosome maturation protein SDO1/SBDS N-terminal" evidence="1">
    <location>
        <begin position="7"/>
        <end position="91"/>
    </location>
</feature>
<dbReference type="Proteomes" id="UP000070444">
    <property type="component" value="Unassembled WGS sequence"/>
</dbReference>
<dbReference type="EMBL" id="KQ964456">
    <property type="protein sequence ID" value="KXN72291.1"/>
    <property type="molecule type" value="Genomic_DNA"/>
</dbReference>
<accession>A0A137PBI0</accession>
<protein>
    <submittedName>
        <fullName evidence="2">FYSH domain-containing protein</fullName>
    </submittedName>
</protein>
<dbReference type="OrthoDB" id="2567806at2759"/>
<dbReference type="AlphaFoldDB" id="A0A137PBI0"/>
<dbReference type="STRING" id="796925.A0A137PBI0"/>
<organism evidence="2 3">
    <name type="scientific">Conidiobolus coronatus (strain ATCC 28846 / CBS 209.66 / NRRL 28638)</name>
    <name type="common">Delacroixia coronata</name>
    <dbReference type="NCBI Taxonomy" id="796925"/>
    <lineage>
        <taxon>Eukaryota</taxon>
        <taxon>Fungi</taxon>
        <taxon>Fungi incertae sedis</taxon>
        <taxon>Zoopagomycota</taxon>
        <taxon>Entomophthoromycotina</taxon>
        <taxon>Entomophthoromycetes</taxon>
        <taxon>Entomophthorales</taxon>
        <taxon>Ancylistaceae</taxon>
        <taxon>Conidiobolus</taxon>
    </lineage>
</organism>
<dbReference type="Pfam" id="PF01172">
    <property type="entry name" value="SBDS_N"/>
    <property type="match status" value="1"/>
</dbReference>
<dbReference type="Gene3D" id="3.30.1250.10">
    <property type="entry name" value="Ribosome maturation protein SBDS, N-terminal domain"/>
    <property type="match status" value="1"/>
</dbReference>
<name>A0A137PBI0_CONC2</name>
<evidence type="ECO:0000259" key="1">
    <source>
        <dbReference type="Pfam" id="PF01172"/>
    </source>
</evidence>
<dbReference type="InterPro" id="IPR036786">
    <property type="entry name" value="Ribosome_mat_SBDS_N_sf"/>
</dbReference>
<reference evidence="2 3" key="1">
    <citation type="journal article" date="2015" name="Genome Biol. Evol.">
        <title>Phylogenomic analyses indicate that early fungi evolved digesting cell walls of algal ancestors of land plants.</title>
        <authorList>
            <person name="Chang Y."/>
            <person name="Wang S."/>
            <person name="Sekimoto S."/>
            <person name="Aerts A.L."/>
            <person name="Choi C."/>
            <person name="Clum A."/>
            <person name="LaButti K.M."/>
            <person name="Lindquist E.A."/>
            <person name="Yee Ngan C."/>
            <person name="Ohm R.A."/>
            <person name="Salamov A.A."/>
            <person name="Grigoriev I.V."/>
            <person name="Spatafora J.W."/>
            <person name="Berbee M.L."/>
        </authorList>
    </citation>
    <scope>NUCLEOTIDE SEQUENCE [LARGE SCALE GENOMIC DNA]</scope>
    <source>
        <strain evidence="2 3">NRRL 28638</strain>
    </source>
</reference>
<evidence type="ECO:0000313" key="2">
    <source>
        <dbReference type="EMBL" id="KXN72291.1"/>
    </source>
</evidence>
<gene>
    <name evidence="2" type="ORF">CONCODRAFT_84162</name>
</gene>
<proteinExistence type="predicted"/>
<evidence type="ECO:0000313" key="3">
    <source>
        <dbReference type="Proteomes" id="UP000070444"/>
    </source>
</evidence>